<comment type="similarity">
    <text evidence="1">Belongs to the SCO1/2 family.</text>
</comment>
<feature type="domain" description="Thioredoxin" evidence="6">
    <location>
        <begin position="74"/>
        <end position="277"/>
    </location>
</feature>
<dbReference type="GO" id="GO:0046872">
    <property type="term" value="F:metal ion binding"/>
    <property type="evidence" value="ECO:0007669"/>
    <property type="project" value="UniProtKB-KW"/>
</dbReference>
<dbReference type="SUPFAM" id="SSF52833">
    <property type="entry name" value="Thioredoxin-like"/>
    <property type="match status" value="1"/>
</dbReference>
<evidence type="ECO:0000313" key="7">
    <source>
        <dbReference type="EMBL" id="MCU4742756.1"/>
    </source>
</evidence>
<evidence type="ECO:0000259" key="6">
    <source>
        <dbReference type="PROSITE" id="PS51352"/>
    </source>
</evidence>
<dbReference type="PROSITE" id="PS51257">
    <property type="entry name" value="PROKAR_LIPOPROTEIN"/>
    <property type="match status" value="1"/>
</dbReference>
<feature type="region of interest" description="Disordered" evidence="5">
    <location>
        <begin position="26"/>
        <end position="82"/>
    </location>
</feature>
<sequence length="290" mass="31922">MERRTYLSSLGTAGLLATAGCLETIQGSADGDREQPEQGHSSGETEAQSTPWEVDESSVVLEPPADRRGRPSHQIYGDEFPSFTLPDPLTGESISGEQFEGDRSILMTFFFASCPDGACPALIQRLVQAQLDAEDRGYEDDVAFLAMTFDPEQDTAEELEDYADDFGIDLEAGNWHFLRPESYEAGKELLDDEFGMPIERVELEEGEDVGEGGDDGHADDHGDEDGHDHADHDHEYDFIHYNLILLVNEDGIVERSYPQATQIGTETILEDLQTVVEGTPGGEGEKESDE</sequence>
<dbReference type="CDD" id="cd02968">
    <property type="entry name" value="SCO"/>
    <property type="match status" value="1"/>
</dbReference>
<feature type="binding site" evidence="3">
    <location>
        <position position="114"/>
    </location>
    <ligand>
        <name>Cu cation</name>
        <dbReference type="ChEBI" id="CHEBI:23378"/>
    </ligand>
</feature>
<feature type="region of interest" description="Disordered" evidence="5">
    <location>
        <begin position="206"/>
        <end position="232"/>
    </location>
</feature>
<dbReference type="Proteomes" id="UP001321018">
    <property type="component" value="Unassembled WGS sequence"/>
</dbReference>
<reference evidence="7 9" key="1">
    <citation type="submission" date="2022-09" db="EMBL/GenBank/DDBJ databases">
        <title>Enrichment on poylsaccharides allowed isolation of novel metabolic and taxonomic groups of Haloarchaea.</title>
        <authorList>
            <person name="Sorokin D.Y."/>
            <person name="Elcheninov A.G."/>
            <person name="Khizhniak T.V."/>
            <person name="Kolganova T.V."/>
            <person name="Kublanov I.V."/>
        </authorList>
    </citation>
    <scope>NUCLEOTIDE SEQUENCE</scope>
    <source>
        <strain evidence="8 9">AArc-m2/3/4</strain>
        <strain evidence="7">AArc-xg1-1</strain>
    </source>
</reference>
<dbReference type="PANTHER" id="PTHR12151:SF25">
    <property type="entry name" value="LINALOOL DEHYDRATASE_ISOMERASE DOMAIN-CONTAINING PROTEIN"/>
    <property type="match status" value="1"/>
</dbReference>
<dbReference type="Proteomes" id="UP001320972">
    <property type="component" value="Unassembled WGS sequence"/>
</dbReference>
<dbReference type="RefSeq" id="WP_338004573.1">
    <property type="nucleotide sequence ID" value="NZ_JAOPKA010000010.1"/>
</dbReference>
<evidence type="ECO:0000313" key="10">
    <source>
        <dbReference type="Proteomes" id="UP001321018"/>
    </source>
</evidence>
<dbReference type="PROSITE" id="PS51352">
    <property type="entry name" value="THIOREDOXIN_2"/>
    <property type="match status" value="1"/>
</dbReference>
<dbReference type="Pfam" id="PF02630">
    <property type="entry name" value="SCO1-SenC"/>
    <property type="match status" value="1"/>
</dbReference>
<feature type="compositionally biased region" description="Polar residues" evidence="5">
    <location>
        <begin position="38"/>
        <end position="51"/>
    </location>
</feature>
<accession>A0AAP2Z068</accession>
<dbReference type="InterPro" id="IPR003782">
    <property type="entry name" value="SCO1/SenC"/>
</dbReference>
<keyword evidence="9" id="KW-1185">Reference proteome</keyword>
<protein>
    <submittedName>
        <fullName evidence="7">SCO family protein</fullName>
    </submittedName>
</protein>
<evidence type="ECO:0000313" key="9">
    <source>
        <dbReference type="Proteomes" id="UP001320972"/>
    </source>
</evidence>
<dbReference type="InterPro" id="IPR036249">
    <property type="entry name" value="Thioredoxin-like_sf"/>
</dbReference>
<keyword evidence="4" id="KW-1015">Disulfide bond</keyword>
<evidence type="ECO:0000256" key="4">
    <source>
        <dbReference type="PIRSR" id="PIRSR603782-2"/>
    </source>
</evidence>
<name>A0AAP2Z068_9EURY</name>
<feature type="compositionally biased region" description="Basic and acidic residues" evidence="5">
    <location>
        <begin position="214"/>
        <end position="232"/>
    </location>
</feature>
<proteinExistence type="inferred from homology"/>
<comment type="caution">
    <text evidence="7">The sequence shown here is derived from an EMBL/GenBank/DDBJ whole genome shotgun (WGS) entry which is preliminary data.</text>
</comment>
<keyword evidence="2 3" id="KW-0186">Copper</keyword>
<dbReference type="PANTHER" id="PTHR12151">
    <property type="entry name" value="ELECTRON TRANSPORT PROTIN SCO1/SENC FAMILY MEMBER"/>
    <property type="match status" value="1"/>
</dbReference>
<dbReference type="Gene3D" id="3.40.30.10">
    <property type="entry name" value="Glutaredoxin"/>
    <property type="match status" value="1"/>
</dbReference>
<evidence type="ECO:0000313" key="8">
    <source>
        <dbReference type="EMBL" id="MCU4974235.1"/>
    </source>
</evidence>
<evidence type="ECO:0000256" key="2">
    <source>
        <dbReference type="ARBA" id="ARBA00023008"/>
    </source>
</evidence>
<feature type="disulfide bond" description="Redox-active" evidence="4">
    <location>
        <begin position="114"/>
        <end position="119"/>
    </location>
</feature>
<feature type="binding site" evidence="3">
    <location>
        <position position="119"/>
    </location>
    <ligand>
        <name>Cu cation</name>
        <dbReference type="ChEBI" id="CHEBI:23378"/>
    </ligand>
</feature>
<dbReference type="AlphaFoldDB" id="A0AAP2Z068"/>
<dbReference type="EMBL" id="JAOPKA010000010">
    <property type="protein sequence ID" value="MCU4742756.1"/>
    <property type="molecule type" value="Genomic_DNA"/>
</dbReference>
<dbReference type="EMBL" id="JAOPKB010000010">
    <property type="protein sequence ID" value="MCU4974235.1"/>
    <property type="molecule type" value="Genomic_DNA"/>
</dbReference>
<keyword evidence="3" id="KW-0479">Metal-binding</keyword>
<evidence type="ECO:0000256" key="1">
    <source>
        <dbReference type="ARBA" id="ARBA00010996"/>
    </source>
</evidence>
<evidence type="ECO:0000256" key="3">
    <source>
        <dbReference type="PIRSR" id="PIRSR603782-1"/>
    </source>
</evidence>
<dbReference type="InterPro" id="IPR013766">
    <property type="entry name" value="Thioredoxin_domain"/>
</dbReference>
<evidence type="ECO:0000256" key="5">
    <source>
        <dbReference type="SAM" id="MobiDB-lite"/>
    </source>
</evidence>
<gene>
    <name evidence="8" type="ORF">OB955_16030</name>
    <name evidence="7" type="ORF">OB960_15290</name>
</gene>
<organism evidence="7 10">
    <name type="scientific">Natronoglomus mannanivorans</name>
    <dbReference type="NCBI Taxonomy" id="2979990"/>
    <lineage>
        <taxon>Archaea</taxon>
        <taxon>Methanobacteriati</taxon>
        <taxon>Methanobacteriota</taxon>
        <taxon>Stenosarchaea group</taxon>
        <taxon>Halobacteria</taxon>
        <taxon>Halobacteriales</taxon>
        <taxon>Natrialbaceae</taxon>
        <taxon>Natronoglomus</taxon>
    </lineage>
</organism>